<reference evidence="1 2" key="1">
    <citation type="journal article" date="2016" name="Front. Microbiol.">
        <title>Genome and transcriptome sequences reveal the specific parasitism of the nematophagous Purpureocillium lilacinum 36-1.</title>
        <authorList>
            <person name="Xie J."/>
            <person name="Li S."/>
            <person name="Mo C."/>
            <person name="Xiao X."/>
            <person name="Peng D."/>
            <person name="Wang G."/>
            <person name="Xiao Y."/>
        </authorList>
    </citation>
    <scope>NUCLEOTIDE SEQUENCE [LARGE SCALE GENOMIC DNA]</scope>
    <source>
        <strain evidence="1 2">36-1</strain>
    </source>
</reference>
<dbReference type="CDD" id="cd09917">
    <property type="entry name" value="F-box_SF"/>
    <property type="match status" value="1"/>
</dbReference>
<name>A0A2U3DRU8_PURLI</name>
<dbReference type="Gene3D" id="3.80.10.10">
    <property type="entry name" value="Ribonuclease Inhibitor"/>
    <property type="match status" value="1"/>
</dbReference>
<dbReference type="Proteomes" id="UP000245956">
    <property type="component" value="Unassembled WGS sequence"/>
</dbReference>
<evidence type="ECO:0000313" key="1">
    <source>
        <dbReference type="EMBL" id="PWI64976.1"/>
    </source>
</evidence>
<dbReference type="SUPFAM" id="SSF81383">
    <property type="entry name" value="F-box domain"/>
    <property type="match status" value="1"/>
</dbReference>
<evidence type="ECO:0008006" key="3">
    <source>
        <dbReference type="Google" id="ProtNLM"/>
    </source>
</evidence>
<sequence length="396" mass="46045">MASLTQLPWEILLEIDSFCTDHDLRSLCFVCRTFMQRLQHTVYARGPRAKFVRRIEYEPRYWHPVWPEEDVVDWKPLPLDDEDRPVDTGSPLAYDTSCALMSLHVKFPNLESVSFAPIPYPRVKSGGQDDDYADNYAKHMLPSIRRLDASLWALSQSGAFTRLKVHQLPVWPDSTTPPYPALSSTNPAWTALAAGLTSLHVELNDLLEDYCLTSDLEPCEYLSTLCSYFLSCIPNVQHLRFTGNQWRHLLAKDAIPWVRLEIPRLKTLHLEWTPFDVGFCMFIAKHRTHLEEVRLLRCMACSIEDWSLLPTSIVALHPPRLVTDEVVHQGDMPADHEYQQFYATSIWTELEWKLVEDGDSYDEDGFTIRMWSKVQALLEENRELRRWEGRFGNRSY</sequence>
<dbReference type="SUPFAM" id="SSF52047">
    <property type="entry name" value="RNI-like"/>
    <property type="match status" value="1"/>
</dbReference>
<dbReference type="AlphaFoldDB" id="A0A2U3DRU8"/>
<accession>A0A2U3DRU8</accession>
<dbReference type="InterPro" id="IPR032675">
    <property type="entry name" value="LRR_dom_sf"/>
</dbReference>
<proteinExistence type="predicted"/>
<protein>
    <recommendedName>
        <fullName evidence="3">F-box domain-containing protein</fullName>
    </recommendedName>
</protein>
<comment type="caution">
    <text evidence="1">The sequence shown here is derived from an EMBL/GenBank/DDBJ whole genome shotgun (WGS) entry which is preliminary data.</text>
</comment>
<organism evidence="1 2">
    <name type="scientific">Purpureocillium lilacinum</name>
    <name type="common">Paecilomyces lilacinus</name>
    <dbReference type="NCBI Taxonomy" id="33203"/>
    <lineage>
        <taxon>Eukaryota</taxon>
        <taxon>Fungi</taxon>
        <taxon>Dikarya</taxon>
        <taxon>Ascomycota</taxon>
        <taxon>Pezizomycotina</taxon>
        <taxon>Sordariomycetes</taxon>
        <taxon>Hypocreomycetidae</taxon>
        <taxon>Hypocreales</taxon>
        <taxon>Ophiocordycipitaceae</taxon>
        <taxon>Purpureocillium</taxon>
    </lineage>
</organism>
<dbReference type="InterPro" id="IPR036047">
    <property type="entry name" value="F-box-like_dom_sf"/>
</dbReference>
<evidence type="ECO:0000313" key="2">
    <source>
        <dbReference type="Proteomes" id="UP000245956"/>
    </source>
</evidence>
<dbReference type="EMBL" id="LCWV01000040">
    <property type="protein sequence ID" value="PWI64976.1"/>
    <property type="molecule type" value="Genomic_DNA"/>
</dbReference>
<gene>
    <name evidence="1" type="ORF">PCL_08335</name>
</gene>